<feature type="compositionally biased region" description="Basic residues" evidence="4">
    <location>
        <begin position="554"/>
        <end position="566"/>
    </location>
</feature>
<protein>
    <recommendedName>
        <fullName evidence="7">RNase P subunit p30</fullName>
    </recommendedName>
</protein>
<dbReference type="Proteomes" id="UP000319160">
    <property type="component" value="Unassembled WGS sequence"/>
</dbReference>
<evidence type="ECO:0000256" key="4">
    <source>
        <dbReference type="SAM" id="MobiDB-lite"/>
    </source>
</evidence>
<feature type="compositionally biased region" description="Low complexity" evidence="4">
    <location>
        <begin position="532"/>
        <end position="546"/>
    </location>
</feature>
<dbReference type="GO" id="GO:0003723">
    <property type="term" value="F:RNA binding"/>
    <property type="evidence" value="ECO:0007669"/>
    <property type="project" value="TreeGrafter"/>
</dbReference>
<comment type="similarity">
    <text evidence="2">Belongs to the eukaryotic/archaeal RNase P protein component 3 family.</text>
</comment>
<keyword evidence="3" id="KW-0819">tRNA processing</keyword>
<dbReference type="SUPFAM" id="SSF89550">
    <property type="entry name" value="PHP domain-like"/>
    <property type="match status" value="1"/>
</dbReference>
<dbReference type="InterPro" id="IPR016195">
    <property type="entry name" value="Pol/histidinol_Pase-like"/>
</dbReference>
<dbReference type="OrthoDB" id="17948at2759"/>
<evidence type="ECO:0000256" key="3">
    <source>
        <dbReference type="ARBA" id="ARBA00022694"/>
    </source>
</evidence>
<dbReference type="AlphaFoldDB" id="A0A553I462"/>
<accession>A0A553I462</accession>
<reference evidence="6" key="1">
    <citation type="submission" date="2019-06" db="EMBL/GenBank/DDBJ databases">
        <title>Draft genome sequence of the griseofulvin-producing fungus Xylaria cubensis strain G536.</title>
        <authorList>
            <person name="Mead M.E."/>
            <person name="Raja H.A."/>
            <person name="Steenwyk J.L."/>
            <person name="Knowles S.L."/>
            <person name="Oberlies N.H."/>
            <person name="Rokas A."/>
        </authorList>
    </citation>
    <scope>NUCLEOTIDE SEQUENCE [LARGE SCALE GENOMIC DNA]</scope>
    <source>
        <strain evidence="6">G536</strain>
    </source>
</reference>
<dbReference type="EMBL" id="VFLP01000018">
    <property type="protein sequence ID" value="TRX94999.1"/>
    <property type="molecule type" value="Genomic_DNA"/>
</dbReference>
<evidence type="ECO:0000313" key="5">
    <source>
        <dbReference type="EMBL" id="TRX94999.1"/>
    </source>
</evidence>
<dbReference type="GO" id="GO:0008033">
    <property type="term" value="P:tRNA processing"/>
    <property type="evidence" value="ECO:0007669"/>
    <property type="project" value="UniProtKB-KW"/>
</dbReference>
<proteinExistence type="inferred from homology"/>
<dbReference type="PANTHER" id="PTHR13031:SF0">
    <property type="entry name" value="RIBONUCLEASE P PROTEIN SUBUNIT P30"/>
    <property type="match status" value="1"/>
</dbReference>
<keyword evidence="6" id="KW-1185">Reference proteome</keyword>
<evidence type="ECO:0008006" key="7">
    <source>
        <dbReference type="Google" id="ProtNLM"/>
    </source>
</evidence>
<comment type="subcellular location">
    <subcellularLocation>
        <location evidence="1">Nucleus</location>
    </subcellularLocation>
</comment>
<comment type="caution">
    <text evidence="5">The sequence shown here is derived from an EMBL/GenBank/DDBJ whole genome shotgun (WGS) entry which is preliminary data.</text>
</comment>
<dbReference type="Pfam" id="PF01876">
    <property type="entry name" value="RNase_P_p30"/>
    <property type="match status" value="1"/>
</dbReference>
<dbReference type="InterPro" id="IPR002738">
    <property type="entry name" value="RNase_P_p30"/>
</dbReference>
<evidence type="ECO:0000256" key="1">
    <source>
        <dbReference type="ARBA" id="ARBA00004123"/>
    </source>
</evidence>
<dbReference type="GO" id="GO:0005655">
    <property type="term" value="C:nucleolar ribonuclease P complex"/>
    <property type="evidence" value="ECO:0007669"/>
    <property type="project" value="TreeGrafter"/>
</dbReference>
<organism evidence="5 6">
    <name type="scientific">Xylaria flabelliformis</name>
    <dbReference type="NCBI Taxonomy" id="2512241"/>
    <lineage>
        <taxon>Eukaryota</taxon>
        <taxon>Fungi</taxon>
        <taxon>Dikarya</taxon>
        <taxon>Ascomycota</taxon>
        <taxon>Pezizomycotina</taxon>
        <taxon>Sordariomycetes</taxon>
        <taxon>Xylariomycetidae</taxon>
        <taxon>Xylariales</taxon>
        <taxon>Xylariaceae</taxon>
        <taxon>Xylaria</taxon>
    </lineage>
</organism>
<dbReference type="STRING" id="2512241.A0A553I462"/>
<sequence length="574" mass="61018">MSKLASGLSDFISAHTNCAAWCTTWYRSEELRRGGTHNETESKPRIALDDMGGVVTAVMALAGDALVALDLLAEGVLAAREDQTHRSEGAAEEAIFGRVESFMLEMKMRCNSQEYQEPAQKAAGNSANETATALVTALTLSSPALSTCTEEELDLIRNLSESTQLFHDNLNLQVSAPPTSIISCWLGPLPHVPAGLEPILTITMLYDLNIAWSPHTSAADLERTLRFSASLGYDVVALNHTIGAPVPPQITNPLPKFNPPSASTSSTPQPKLPTVLRRATLVLTESSQHHRLPQLASAYDILAVRPQTDDSFSAACLSLNDVSIISLDLTVRQPFVFRPKPCMFAVNRGVRFEVCYSQVLQGPAPAHVLGAKGSKDGNGGYAGGAGAAVDARARATFIGNVSSLVRATRGRGIIISSEARSVLGLRAPADVVNLLHVWGLSTDRATEGIGALPRGVVVNEGLKRSGFRGVVNIVNVADREKTDVEMGEADDDNAKATSGNTQGNKGKKNQNPDVNNSGGKKRKIGDDAETSAPANANKNTKPAGNGEEQPMSKRQAKKMKAALRKKQAGDMADT</sequence>
<dbReference type="Gene3D" id="3.20.20.140">
    <property type="entry name" value="Metal-dependent hydrolases"/>
    <property type="match status" value="2"/>
</dbReference>
<evidence type="ECO:0000313" key="6">
    <source>
        <dbReference type="Proteomes" id="UP000319160"/>
    </source>
</evidence>
<evidence type="ECO:0000256" key="2">
    <source>
        <dbReference type="ARBA" id="ARBA00007331"/>
    </source>
</evidence>
<dbReference type="PANTHER" id="PTHR13031">
    <property type="entry name" value="RIBONUCLEASE P SUBUNIT P30"/>
    <property type="match status" value="1"/>
</dbReference>
<gene>
    <name evidence="5" type="ORF">FHL15_004084</name>
</gene>
<name>A0A553I462_9PEZI</name>
<feature type="region of interest" description="Disordered" evidence="4">
    <location>
        <begin position="484"/>
        <end position="574"/>
    </location>
</feature>